<evidence type="ECO:0008006" key="4">
    <source>
        <dbReference type="Google" id="ProtNLM"/>
    </source>
</evidence>
<keyword evidence="1" id="KW-0732">Signal</keyword>
<reference evidence="2 3" key="1">
    <citation type="submission" date="2014-08" db="EMBL/GenBank/DDBJ databases">
        <authorList>
            <person name="Sibley D."/>
            <person name="Venepally P."/>
            <person name="Karamycheva S."/>
            <person name="Hadjithomas M."/>
            <person name="Khan A."/>
            <person name="Brunk B."/>
            <person name="Roos D."/>
            <person name="Caler E."/>
            <person name="Lorenzi H."/>
        </authorList>
    </citation>
    <scope>NUCLEOTIDE SEQUENCE [LARGE SCALE GENOMIC DNA]</scope>
    <source>
        <strain evidence="2 3">VAND</strain>
    </source>
</reference>
<reference evidence="2 3" key="2">
    <citation type="journal article" date="2015" name="Eukaryot. Cell">
        <title>Genetic mapping reveals that sinefungin resistance in Toxoplasma gondii is controlled by a putative amino acid transporter locus that can be used as a negative selectable marker.</title>
        <authorList>
            <person name="Behnke M.S."/>
            <person name="Khan A."/>
            <person name="Sibley L.D."/>
        </authorList>
    </citation>
    <scope>NUCLEOTIDE SEQUENCE [LARGE SCALE GENOMIC DNA]</scope>
    <source>
        <strain evidence="2 3">VAND</strain>
    </source>
</reference>
<gene>
    <name evidence="2" type="ORF">TGVAND_250930</name>
</gene>
<dbReference type="AlphaFoldDB" id="A0A086PHL1"/>
<organism evidence="2 3">
    <name type="scientific">Toxoplasma gondii VAND</name>
    <dbReference type="NCBI Taxonomy" id="933077"/>
    <lineage>
        <taxon>Eukaryota</taxon>
        <taxon>Sar</taxon>
        <taxon>Alveolata</taxon>
        <taxon>Apicomplexa</taxon>
        <taxon>Conoidasida</taxon>
        <taxon>Coccidia</taxon>
        <taxon>Eucoccidiorida</taxon>
        <taxon>Eimeriorina</taxon>
        <taxon>Sarcocystidae</taxon>
        <taxon>Toxoplasma</taxon>
    </lineage>
</organism>
<comment type="caution">
    <text evidence="2">The sequence shown here is derived from an EMBL/GenBank/DDBJ whole genome shotgun (WGS) entry which is preliminary data.</text>
</comment>
<dbReference type="VEuPathDB" id="ToxoDB:TGVAND_250930"/>
<dbReference type="Proteomes" id="UP000028840">
    <property type="component" value="Unassembled WGS sequence"/>
</dbReference>
<evidence type="ECO:0000313" key="3">
    <source>
        <dbReference type="Proteomes" id="UP000028840"/>
    </source>
</evidence>
<evidence type="ECO:0000313" key="2">
    <source>
        <dbReference type="EMBL" id="KFG99842.1"/>
    </source>
</evidence>
<name>A0A086PHL1_TOXGO</name>
<accession>A0A086PHL1</accession>
<proteinExistence type="predicted"/>
<feature type="chain" id="PRO_5001813497" description="Transmembrane protein" evidence="1">
    <location>
        <begin position="24"/>
        <end position="80"/>
    </location>
</feature>
<evidence type="ECO:0000256" key="1">
    <source>
        <dbReference type="SAM" id="SignalP"/>
    </source>
</evidence>
<feature type="signal peptide" evidence="1">
    <location>
        <begin position="1"/>
        <end position="23"/>
    </location>
</feature>
<sequence>MAGTALLCLLNFFLSAHTPGGLSCDTESLAFSGELTFTRLPGTVRQNSTARHLQPHGRPTKVFIRISVHTKTPSTKRSNG</sequence>
<protein>
    <recommendedName>
        <fullName evidence="4">Transmembrane protein</fullName>
    </recommendedName>
</protein>
<dbReference type="EMBL" id="AEYJ02001777">
    <property type="protein sequence ID" value="KFG99842.1"/>
    <property type="molecule type" value="Genomic_DNA"/>
</dbReference>